<name>A0ABT8YKR8_9HYPH</name>
<accession>A0ABT8YKR8</accession>
<dbReference type="RefSeq" id="WP_304376144.1">
    <property type="nucleotide sequence ID" value="NZ_JAUOZU010000007.1"/>
</dbReference>
<gene>
    <name evidence="2" type="ORF">Q4481_09630</name>
</gene>
<proteinExistence type="predicted"/>
<reference evidence="2" key="1">
    <citation type="journal article" date="2015" name="Int. J. Syst. Evol. Microbiol.">
        <title>Rhizobium alvei sp. nov., isolated from a freshwater river.</title>
        <authorList>
            <person name="Sheu S.Y."/>
            <person name="Huang H.W."/>
            <person name="Young C.C."/>
            <person name="Chen W.M."/>
        </authorList>
    </citation>
    <scope>NUCLEOTIDE SEQUENCE</scope>
    <source>
        <strain evidence="2">TNR-22</strain>
    </source>
</reference>
<keyword evidence="3" id="KW-1185">Reference proteome</keyword>
<feature type="signal peptide" evidence="1">
    <location>
        <begin position="1"/>
        <end position="22"/>
    </location>
</feature>
<evidence type="ECO:0000313" key="2">
    <source>
        <dbReference type="EMBL" id="MDO6964217.1"/>
    </source>
</evidence>
<dbReference type="Proteomes" id="UP001174932">
    <property type="component" value="Unassembled WGS sequence"/>
</dbReference>
<reference evidence="2" key="2">
    <citation type="submission" date="2023-07" db="EMBL/GenBank/DDBJ databases">
        <authorList>
            <person name="Shen H."/>
        </authorList>
    </citation>
    <scope>NUCLEOTIDE SEQUENCE</scope>
    <source>
        <strain evidence="2">TNR-22</strain>
    </source>
</reference>
<feature type="chain" id="PRO_5046273164" description="YdgA family protein" evidence="1">
    <location>
        <begin position="23"/>
        <end position="485"/>
    </location>
</feature>
<dbReference type="EMBL" id="JAUOZU010000007">
    <property type="protein sequence ID" value="MDO6964217.1"/>
    <property type="molecule type" value="Genomic_DNA"/>
</dbReference>
<evidence type="ECO:0000313" key="3">
    <source>
        <dbReference type="Proteomes" id="UP001174932"/>
    </source>
</evidence>
<evidence type="ECO:0000256" key="1">
    <source>
        <dbReference type="SAM" id="SignalP"/>
    </source>
</evidence>
<protein>
    <recommendedName>
        <fullName evidence="4">YdgA family protein</fullName>
    </recommendedName>
</protein>
<sequence>MRKALYSTVAVLIATSPIAAGAAEVTPEGAQAIEKSLTYYLPQSVIDTGFLKVTPGSKRYEMSVDLQKLVDMFKSPDFTISGLKPFVHYLTPQDDGLWKVELNDHLNVSGSFMAEGTKNDFTYTIDKMVFDGLYDPTIYNFPKATQTFEKLQFKTQGTNPKSILATIDRMVSDSSAVKRADGLVDFDGTFTGSKLSEVIEDPTTGQVTMAAGAMNGTVSVDGVNTVALRDLIIFVADLARANPQQLTVDQDRQLKELIKANMPFVENLAETIGFSDVKINAQGMDASLGELTYNIAFNGIRNDSEVSFGMSARDLVMPAGILPPGTEPAVPESASFGVAVKGLDLKGMFDYLVANADFSKNEPLTKEQSDELGKIVLGDGMIKVDFRDVTVKSANYDMALSGTMRVDPNKSDKPEADITITARDFDKTVAYLQQTGQTVPEFGQAAFMALAFKGFGAAQPDGTVIWNMKIDAAGDVTVNGQPMKF</sequence>
<keyword evidence="1" id="KW-0732">Signal</keyword>
<evidence type="ECO:0008006" key="4">
    <source>
        <dbReference type="Google" id="ProtNLM"/>
    </source>
</evidence>
<comment type="caution">
    <text evidence="2">The sequence shown here is derived from an EMBL/GenBank/DDBJ whole genome shotgun (WGS) entry which is preliminary data.</text>
</comment>
<organism evidence="2 3">
    <name type="scientific">Rhizobium alvei</name>
    <dbReference type="NCBI Taxonomy" id="1132659"/>
    <lineage>
        <taxon>Bacteria</taxon>
        <taxon>Pseudomonadati</taxon>
        <taxon>Pseudomonadota</taxon>
        <taxon>Alphaproteobacteria</taxon>
        <taxon>Hyphomicrobiales</taxon>
        <taxon>Rhizobiaceae</taxon>
        <taxon>Rhizobium/Agrobacterium group</taxon>
        <taxon>Rhizobium</taxon>
    </lineage>
</organism>